<sequence>MSCECYFFDFGDEVRNKQNPNLTGLVIGERDWGGEYLVRLADGASTIWWHSVEIEHDPHGQPPAKEDDDTNVVRVDFKKRQVLTAETPTEGVA</sequence>
<dbReference type="AlphaFoldDB" id="A0AAE5S2B4"/>
<protein>
    <submittedName>
        <fullName evidence="1">Uncharacterized protein</fullName>
    </submittedName>
</protein>
<organism evidence="1 2">
    <name type="scientific">Agrobacterium rosae</name>
    <dbReference type="NCBI Taxonomy" id="1972867"/>
    <lineage>
        <taxon>Bacteria</taxon>
        <taxon>Pseudomonadati</taxon>
        <taxon>Pseudomonadota</taxon>
        <taxon>Alphaproteobacteria</taxon>
        <taxon>Hyphomicrobiales</taxon>
        <taxon>Rhizobiaceae</taxon>
        <taxon>Rhizobium/Agrobacterium group</taxon>
        <taxon>Agrobacterium</taxon>
    </lineage>
</organism>
<evidence type="ECO:0000313" key="1">
    <source>
        <dbReference type="EMBL" id="POO54350.1"/>
    </source>
</evidence>
<dbReference type="RefSeq" id="WP_103656819.1">
    <property type="nucleotide sequence ID" value="NZ_NXEJ01000001.1"/>
</dbReference>
<comment type="caution">
    <text evidence="1">The sequence shown here is derived from an EMBL/GenBank/DDBJ whole genome shotgun (WGS) entry which is preliminary data.</text>
</comment>
<gene>
    <name evidence="1" type="ORF">CPJ18_02310</name>
</gene>
<dbReference type="Proteomes" id="UP000237447">
    <property type="component" value="Unassembled WGS sequence"/>
</dbReference>
<reference evidence="1 2" key="1">
    <citation type="journal article" date="2018" name="Syst. Appl. Microbiol.">
        <title>Agrobacterium rosae sp. nov., isolated from galls on different agricultural crops.</title>
        <authorList>
            <person name="Kuzmanovic N."/>
            <person name="Pulawska J."/>
            <person name="Smalla K."/>
            <person name="Nesme X."/>
        </authorList>
    </citation>
    <scope>NUCLEOTIDE SEQUENCE [LARGE SCALE GENOMIC DNA]</scope>
    <source>
        <strain evidence="1 2">NCPPB 1650</strain>
    </source>
</reference>
<evidence type="ECO:0000313" key="2">
    <source>
        <dbReference type="Proteomes" id="UP000237447"/>
    </source>
</evidence>
<dbReference type="GeneID" id="86878207"/>
<dbReference type="EMBL" id="NXEJ01000001">
    <property type="protein sequence ID" value="POO54350.1"/>
    <property type="molecule type" value="Genomic_DNA"/>
</dbReference>
<name>A0AAE5S2B4_9HYPH</name>
<proteinExistence type="predicted"/>
<accession>A0AAE5S2B4</accession>